<evidence type="ECO:0000256" key="1">
    <source>
        <dbReference type="ARBA" id="ARBA00009809"/>
    </source>
</evidence>
<evidence type="ECO:0000259" key="2">
    <source>
        <dbReference type="Pfam" id="PF01301"/>
    </source>
</evidence>
<gene>
    <name evidence="4" type="ORF">H8S76_02230</name>
</gene>
<evidence type="ECO:0000313" key="5">
    <source>
        <dbReference type="Proteomes" id="UP000654573"/>
    </source>
</evidence>
<feature type="domain" description="DUF5597" evidence="3">
    <location>
        <begin position="398"/>
        <end position="524"/>
    </location>
</feature>
<dbReference type="Pfam" id="PF18120">
    <property type="entry name" value="DUF5597"/>
    <property type="match status" value="1"/>
</dbReference>
<protein>
    <submittedName>
        <fullName evidence="4">DUF5597 domain-containing protein</fullName>
    </submittedName>
</protein>
<evidence type="ECO:0000313" key="4">
    <source>
        <dbReference type="EMBL" id="MBC5671050.1"/>
    </source>
</evidence>
<dbReference type="InterPro" id="IPR001944">
    <property type="entry name" value="Glycoside_Hdrlase_35"/>
</dbReference>
<feature type="domain" description="Glycoside hydrolase 35 catalytic" evidence="2">
    <location>
        <begin position="8"/>
        <end position="69"/>
    </location>
</feature>
<sequence>MNSKRTVLTADGKPFIAIAGEVHNSSSSSAEYMESVWKRAEELGLNTLLLPVTWELTEPVEGQFSFELVDTLIEQARSFQMKIIFLWFGTWKNAQCMYAPEWVKKDMKRFPRAQVEKGKNKTRLSMFYGMEYTTLSYLGEETNRADAKAFAKFMKHLKEVDSQEHTVIAVQVENETGLQGAAREHSDQADFLFEQPVPEAFVSYMKSHTESMEAGIKEAVQKGKDSGSWKDVFGDYAEEVFSAYYIAGYVGKVAAAGRAEYDLPMVVNCWLDKGGEAGQYPTGGPIAKVMEVWKYAAPAIDVFAPDIYVPYFCDICDTYTKLGNPLFIPETAVHSHAAPRLVYSIGHYHAACFAPFGFEDMGQPFDDITAYLFGVDVTDPLLQIPQDISEYAWCAKTLNSMMPLLTDKYGSDELQAVCSETMDMTLAEPNGGFADMGNMAGETMMFDDFGFQVIMNIPLVKRKDGVCLILRESRDTYYILANGCMITAFSANPEKTFYDIISLEEGEFVDGRWKAGRRLNGDEASRLCFNNYELLKLKVFQYQ</sequence>
<reference evidence="4 5" key="1">
    <citation type="submission" date="2020-08" db="EMBL/GenBank/DDBJ databases">
        <title>Genome public.</title>
        <authorList>
            <person name="Liu C."/>
            <person name="Sun Q."/>
        </authorList>
    </citation>
    <scope>NUCLEOTIDE SEQUENCE [LARGE SCALE GENOMIC DNA]</scope>
    <source>
        <strain evidence="4 5">NSJ-34</strain>
    </source>
</reference>
<name>A0ABR7F8Y2_9FIRM</name>
<dbReference type="PANTHER" id="PTHR23421">
    <property type="entry name" value="BETA-GALACTOSIDASE RELATED"/>
    <property type="match status" value="1"/>
</dbReference>
<proteinExistence type="inferred from homology"/>
<comment type="similarity">
    <text evidence="1">Belongs to the glycosyl hydrolase 35 family.</text>
</comment>
<dbReference type="Pfam" id="PF01301">
    <property type="entry name" value="Glyco_hydro_35"/>
    <property type="match status" value="1"/>
</dbReference>
<keyword evidence="5" id="KW-1185">Reference proteome</keyword>
<dbReference type="InterPro" id="IPR040719">
    <property type="entry name" value="DUF5597"/>
</dbReference>
<dbReference type="SUPFAM" id="SSF51445">
    <property type="entry name" value="(Trans)glycosidases"/>
    <property type="match status" value="1"/>
</dbReference>
<evidence type="ECO:0000259" key="3">
    <source>
        <dbReference type="Pfam" id="PF18120"/>
    </source>
</evidence>
<dbReference type="EMBL" id="JACOOU010000001">
    <property type="protein sequence ID" value="MBC5671050.1"/>
    <property type="molecule type" value="Genomic_DNA"/>
</dbReference>
<dbReference type="Gene3D" id="3.20.20.80">
    <property type="entry name" value="Glycosidases"/>
    <property type="match status" value="1"/>
</dbReference>
<dbReference type="InterPro" id="IPR017853">
    <property type="entry name" value="GH"/>
</dbReference>
<dbReference type="Gene3D" id="2.60.220.20">
    <property type="entry name" value="putative beta-Galactosidase from caulobacter crescentus"/>
    <property type="match status" value="1"/>
</dbReference>
<comment type="caution">
    <text evidence="4">The sequence shown here is derived from an EMBL/GenBank/DDBJ whole genome shotgun (WGS) entry which is preliminary data.</text>
</comment>
<organism evidence="4 5">
    <name type="scientific">Blautia celeris</name>
    <dbReference type="NCBI Taxonomy" id="2763026"/>
    <lineage>
        <taxon>Bacteria</taxon>
        <taxon>Bacillati</taxon>
        <taxon>Bacillota</taxon>
        <taxon>Clostridia</taxon>
        <taxon>Lachnospirales</taxon>
        <taxon>Lachnospiraceae</taxon>
        <taxon>Blautia</taxon>
    </lineage>
</organism>
<dbReference type="RefSeq" id="WP_103731055.1">
    <property type="nucleotide sequence ID" value="NZ_JACOOU010000001.1"/>
</dbReference>
<accession>A0ABR7F8Y2</accession>
<dbReference type="InterPro" id="IPR031330">
    <property type="entry name" value="Gly_Hdrlase_35_cat"/>
</dbReference>
<dbReference type="Proteomes" id="UP000654573">
    <property type="component" value="Unassembled WGS sequence"/>
</dbReference>